<evidence type="ECO:0000313" key="1">
    <source>
        <dbReference type="EMBL" id="EGY28720.1"/>
    </source>
</evidence>
<dbReference type="RefSeq" id="WP_006706997.1">
    <property type="nucleotide sequence ID" value="NZ_AGCA01000325.1"/>
</dbReference>
<sequence length="370" mass="41517">MTGFNLIDNFSGKSILTKNILNQPEGNFFKPGFVSELNHCDNTPEMMLSGKELKANRIESITNAQMCGTTPINEIAMLGTHDSGTYAMENLTGISRCQKINLIQQAEQGAQYFDLRVRRNDEGVWKFYHGERGAAFGGFNSPNEAIPEVKALFKYAVEHPENLFIFKFHFDTKGRFATDNETTVKRFIDEVSSDYRDRLIKKTNENDRLGDLTLNETLHQENNIAILANHAGKVPEDNKEIWDYKATTRGGWGKTPSADNLVKYLEKSLKSDKEEILVSQTNLPAFLPPSAAIFSNPKALMGLEALAKSNHEKVATAFSKLVKENNFNPGIISMDFIGIEGLSSDKIYSELCNFHNRQFVPKISELLMAS</sequence>
<dbReference type="PANTHER" id="PTHR13593">
    <property type="match status" value="1"/>
</dbReference>
<evidence type="ECO:0008006" key="3">
    <source>
        <dbReference type="Google" id="ProtNLM"/>
    </source>
</evidence>
<dbReference type="OrthoDB" id="5932311at2"/>
<protein>
    <recommendedName>
        <fullName evidence="3">Phosphatidylinositol diacylglycerol-lyase</fullName>
    </recommendedName>
</protein>
<dbReference type="PROSITE" id="PS50007">
    <property type="entry name" value="PIPLC_X_DOMAIN"/>
    <property type="match status" value="1"/>
</dbReference>
<organism evidence="1 2">
    <name type="scientific">Candidatus Regiella insecticola 5.15</name>
    <dbReference type="NCBI Taxonomy" id="1005043"/>
    <lineage>
        <taxon>Bacteria</taxon>
        <taxon>Pseudomonadati</taxon>
        <taxon>Pseudomonadota</taxon>
        <taxon>Gammaproteobacteria</taxon>
        <taxon>Enterobacterales</taxon>
        <taxon>Enterobacteriaceae</taxon>
        <taxon>aphid secondary symbionts</taxon>
        <taxon>Candidatus Regiella</taxon>
    </lineage>
</organism>
<dbReference type="PANTHER" id="PTHR13593:SF113">
    <property type="entry name" value="SI:DKEY-266F7.9"/>
    <property type="match status" value="1"/>
</dbReference>
<dbReference type="Proteomes" id="UP000004116">
    <property type="component" value="Unassembled WGS sequence"/>
</dbReference>
<accession>G2GZW2</accession>
<dbReference type="SUPFAM" id="SSF51695">
    <property type="entry name" value="PLC-like phosphodiesterases"/>
    <property type="match status" value="1"/>
</dbReference>
<name>G2GZW2_9ENTR</name>
<dbReference type="GO" id="GO:0006629">
    <property type="term" value="P:lipid metabolic process"/>
    <property type="evidence" value="ECO:0007669"/>
    <property type="project" value="InterPro"/>
</dbReference>
<evidence type="ECO:0000313" key="2">
    <source>
        <dbReference type="Proteomes" id="UP000004116"/>
    </source>
</evidence>
<gene>
    <name evidence="1" type="ORF">Rin_00013420</name>
</gene>
<dbReference type="AlphaFoldDB" id="G2GZW2"/>
<proteinExistence type="predicted"/>
<dbReference type="Gene3D" id="3.20.20.190">
    <property type="entry name" value="Phosphatidylinositol (PI) phosphodiesterase"/>
    <property type="match status" value="1"/>
</dbReference>
<dbReference type="GO" id="GO:0008081">
    <property type="term" value="F:phosphoric diester hydrolase activity"/>
    <property type="evidence" value="ECO:0007669"/>
    <property type="project" value="InterPro"/>
</dbReference>
<dbReference type="InterPro" id="IPR051057">
    <property type="entry name" value="PI-PLC_domain"/>
</dbReference>
<comment type="caution">
    <text evidence="1">The sequence shown here is derived from an EMBL/GenBank/DDBJ whole genome shotgun (WGS) entry which is preliminary data.</text>
</comment>
<dbReference type="EMBL" id="AGCA01000325">
    <property type="protein sequence ID" value="EGY28720.1"/>
    <property type="molecule type" value="Genomic_DNA"/>
</dbReference>
<dbReference type="InterPro" id="IPR017946">
    <property type="entry name" value="PLC-like_Pdiesterase_TIM-brl"/>
</dbReference>
<keyword evidence="2" id="KW-1185">Reference proteome</keyword>
<reference evidence="1 2" key="1">
    <citation type="journal article" date="2012" name="Genome Res.">
        <title>Genomic basis of endosymbiont-conferred protection against an insect parasitoid.</title>
        <authorList>
            <person name="Hansen A.K."/>
            <person name="Vorburger C."/>
            <person name="Moran N.A."/>
        </authorList>
    </citation>
    <scope>NUCLEOTIDE SEQUENCE [LARGE SCALE GENOMIC DNA]</scope>
    <source>
        <strain evidence="2">R5.15</strain>
    </source>
</reference>